<accession>A0A6C0DH55</accession>
<feature type="transmembrane region" description="Helical" evidence="1">
    <location>
        <begin position="68"/>
        <end position="85"/>
    </location>
</feature>
<sequence>MSDQRPIQRVPTICNNPSDPNCSKLQNLQASMTMTQLTALENKKFDPTVGPSKQPSQIIQGFTSEKRLGQSLTVLGSLLILYGLFVSK</sequence>
<dbReference type="EMBL" id="MN739613">
    <property type="protein sequence ID" value="QHT15590.1"/>
    <property type="molecule type" value="Genomic_DNA"/>
</dbReference>
<keyword evidence="1" id="KW-1133">Transmembrane helix</keyword>
<keyword evidence="1" id="KW-0812">Transmembrane</keyword>
<protein>
    <submittedName>
        <fullName evidence="2">Uncharacterized protein</fullName>
    </submittedName>
</protein>
<evidence type="ECO:0000256" key="1">
    <source>
        <dbReference type="SAM" id="Phobius"/>
    </source>
</evidence>
<organism evidence="2">
    <name type="scientific">viral metagenome</name>
    <dbReference type="NCBI Taxonomy" id="1070528"/>
    <lineage>
        <taxon>unclassified sequences</taxon>
        <taxon>metagenomes</taxon>
        <taxon>organismal metagenomes</taxon>
    </lineage>
</organism>
<dbReference type="AlphaFoldDB" id="A0A6C0DH55"/>
<proteinExistence type="predicted"/>
<reference evidence="2" key="1">
    <citation type="journal article" date="2020" name="Nature">
        <title>Giant virus diversity and host interactions through global metagenomics.</title>
        <authorList>
            <person name="Schulz F."/>
            <person name="Roux S."/>
            <person name="Paez-Espino D."/>
            <person name="Jungbluth S."/>
            <person name="Walsh D.A."/>
            <person name="Denef V.J."/>
            <person name="McMahon K.D."/>
            <person name="Konstantinidis K.T."/>
            <person name="Eloe-Fadrosh E.A."/>
            <person name="Kyrpides N.C."/>
            <person name="Woyke T."/>
        </authorList>
    </citation>
    <scope>NUCLEOTIDE SEQUENCE</scope>
    <source>
        <strain evidence="2">GVMAG-M-3300023174-176</strain>
    </source>
</reference>
<keyword evidence="1" id="KW-0472">Membrane</keyword>
<evidence type="ECO:0000313" key="2">
    <source>
        <dbReference type="EMBL" id="QHT15590.1"/>
    </source>
</evidence>
<name>A0A6C0DH55_9ZZZZ</name>